<feature type="compositionally biased region" description="Basic residues" evidence="14">
    <location>
        <begin position="211"/>
        <end position="222"/>
    </location>
</feature>
<dbReference type="AlphaFoldDB" id="A0A2R6WKX6"/>
<dbReference type="InterPro" id="IPR019787">
    <property type="entry name" value="Znf_PHD-finger"/>
</dbReference>
<dbReference type="CDD" id="cd00086">
    <property type="entry name" value="homeodomain"/>
    <property type="match status" value="1"/>
</dbReference>
<organism evidence="17 18">
    <name type="scientific">Marchantia polymorpha</name>
    <name type="common">Common liverwort</name>
    <name type="synonym">Marchantia aquatica</name>
    <dbReference type="NCBI Taxonomy" id="3197"/>
    <lineage>
        <taxon>Eukaryota</taxon>
        <taxon>Viridiplantae</taxon>
        <taxon>Streptophyta</taxon>
        <taxon>Embryophyta</taxon>
        <taxon>Marchantiophyta</taxon>
        <taxon>Marchantiopsida</taxon>
        <taxon>Marchantiidae</taxon>
        <taxon>Marchantiales</taxon>
        <taxon>Marchantiaceae</taxon>
        <taxon>Marchantia</taxon>
    </lineage>
</organism>
<keyword evidence="7 11" id="KW-0238">DNA-binding</keyword>
<dbReference type="SUPFAM" id="SSF57903">
    <property type="entry name" value="FYVE/PHD zinc finger"/>
    <property type="match status" value="1"/>
</dbReference>
<dbReference type="InterPro" id="IPR019786">
    <property type="entry name" value="Zinc_finger_PHD-type_CS"/>
</dbReference>
<evidence type="ECO:0000256" key="2">
    <source>
        <dbReference type="ARBA" id="ARBA00007427"/>
    </source>
</evidence>
<feature type="compositionally biased region" description="Polar residues" evidence="14">
    <location>
        <begin position="615"/>
        <end position="631"/>
    </location>
</feature>
<proteinExistence type="inferred from homology"/>
<dbReference type="PROSITE" id="PS50016">
    <property type="entry name" value="ZF_PHD_2"/>
    <property type="match status" value="1"/>
</dbReference>
<dbReference type="OrthoDB" id="1903104at2759"/>
<dbReference type="SMART" id="SM00389">
    <property type="entry name" value="HOX"/>
    <property type="match status" value="1"/>
</dbReference>
<feature type="compositionally biased region" description="Acidic residues" evidence="14">
    <location>
        <begin position="559"/>
        <end position="571"/>
    </location>
</feature>
<dbReference type="InterPro" id="IPR011011">
    <property type="entry name" value="Znf_FYVE_PHD"/>
</dbReference>
<keyword evidence="8 11" id="KW-0371">Homeobox</keyword>
<feature type="compositionally biased region" description="Low complexity" evidence="14">
    <location>
        <begin position="184"/>
        <end position="196"/>
    </location>
</feature>
<evidence type="ECO:0000259" key="16">
    <source>
        <dbReference type="PROSITE" id="PS50071"/>
    </source>
</evidence>
<dbReference type="GO" id="GO:0003682">
    <property type="term" value="F:chromatin binding"/>
    <property type="evidence" value="ECO:0000318"/>
    <property type="project" value="GO_Central"/>
</dbReference>
<keyword evidence="18" id="KW-1185">Reference proteome</keyword>
<keyword evidence="6" id="KW-0805">Transcription regulation</keyword>
<feature type="compositionally biased region" description="Basic residues" evidence="14">
    <location>
        <begin position="62"/>
        <end position="71"/>
    </location>
</feature>
<evidence type="ECO:0000256" key="3">
    <source>
        <dbReference type="ARBA" id="ARBA00022723"/>
    </source>
</evidence>
<evidence type="ECO:0000256" key="7">
    <source>
        <dbReference type="ARBA" id="ARBA00023125"/>
    </source>
</evidence>
<dbReference type="SMART" id="SM00249">
    <property type="entry name" value="PHD"/>
    <property type="match status" value="1"/>
</dbReference>
<keyword evidence="9" id="KW-0804">Transcription</keyword>
<dbReference type="Pfam" id="PF00046">
    <property type="entry name" value="Homeodomain"/>
    <property type="match status" value="1"/>
</dbReference>
<dbReference type="FunFam" id="3.30.40.10:FF:000650">
    <property type="entry name" value="Homeobox protein HAT3.1"/>
    <property type="match status" value="1"/>
</dbReference>
<dbReference type="EMBL" id="KZ772752">
    <property type="protein sequence ID" value="PTQ34481.1"/>
    <property type="molecule type" value="Genomic_DNA"/>
</dbReference>
<evidence type="ECO:0000256" key="10">
    <source>
        <dbReference type="ARBA" id="ARBA00023242"/>
    </source>
</evidence>
<feature type="compositionally biased region" description="Basic and acidic residues" evidence="14">
    <location>
        <begin position="152"/>
        <end position="170"/>
    </location>
</feature>
<keyword evidence="5" id="KW-0862">Zinc</keyword>
<feature type="compositionally biased region" description="Basic and acidic residues" evidence="14">
    <location>
        <begin position="542"/>
        <end position="558"/>
    </location>
</feature>
<dbReference type="CDD" id="cd15504">
    <property type="entry name" value="PHD_PRHA_like"/>
    <property type="match status" value="1"/>
</dbReference>
<evidence type="ECO:0000256" key="4">
    <source>
        <dbReference type="ARBA" id="ARBA00022771"/>
    </source>
</evidence>
<dbReference type="InterPro" id="IPR013083">
    <property type="entry name" value="Znf_RING/FYVE/PHD"/>
</dbReference>
<feature type="domain" description="PHD-type" evidence="15">
    <location>
        <begin position="318"/>
        <end position="375"/>
    </location>
</feature>
<dbReference type="PANTHER" id="PTHR12628:SF10">
    <property type="entry name" value="HOMEOBOX DOMAIN-CONTAINING PROTEIN"/>
    <property type="match status" value="1"/>
</dbReference>
<feature type="domain" description="Homeobox" evidence="16">
    <location>
        <begin position="631"/>
        <end position="692"/>
    </location>
</feature>
<feature type="region of interest" description="Disordered" evidence="14">
    <location>
        <begin position="1"/>
        <end position="230"/>
    </location>
</feature>
<dbReference type="GO" id="GO:0045814">
    <property type="term" value="P:negative regulation of gene expression, epigenetic"/>
    <property type="evidence" value="ECO:0000318"/>
    <property type="project" value="GO_Central"/>
</dbReference>
<evidence type="ECO:0000256" key="13">
    <source>
        <dbReference type="RuleBase" id="RU000682"/>
    </source>
</evidence>
<feature type="region of interest" description="Disordered" evidence="14">
    <location>
        <begin position="409"/>
        <end position="637"/>
    </location>
</feature>
<dbReference type="InterPro" id="IPR001965">
    <property type="entry name" value="Znf_PHD"/>
</dbReference>
<feature type="compositionally biased region" description="Basic residues" evidence="14">
    <location>
        <begin position="106"/>
        <end position="120"/>
    </location>
</feature>
<dbReference type="OMA" id="KVANSHS"/>
<evidence type="ECO:0000256" key="1">
    <source>
        <dbReference type="ARBA" id="ARBA00004123"/>
    </source>
</evidence>
<sequence length="797" mass="87785">MPAARSQGAKGSLGAKENADGDQNGADGQSLVVQERGRPRKSVKRAAESTSQTLTGVVVKKPLGRPRKRPKLQATEDVPIEPVEGNETEPQQTISKSPPANGTVKIPRKRNGQKSKRKVTKTLLVNGKKLGGSSEALESSETPGRLRRRRASKECKESEGHDEGQGKENGSKNLRSHVKASNRTGTSKGASAAGSSEDNNEGEQDDDSGKQRKRRRKRRKSGMHSQVDDKLRIKRRVKNLVNRIRQEQNFIDAYAGEGWKGQSREKIRPEKELQRAESQILRCKLAIRESIHELDNLGLEGSLQQSAFDEEGRIFHEEIFCAKCKSQDAHIDNDIILCDGACDRGFHQECLEPPLATADIPPGDEGWLCPVCDSKVECLNYMNGYMGTEFQVEDQWEDLFAEDAEKAAGGCTSNAMEEDWPSEDSEDDDYDPERAKVIKDNKDDKDEDDEEKKLADSLDSSSDSGSESEATSGSAASSDDDSDNSLVSGDELAHQGKRRQRKDGEGRTPVNEDVDANTQDHANILAAEEEEVAAVSGKRQRKPVDYKKLHDEMFGKADVDDDDQPSEDEEWGPGRGRRRGRAEAVNGGVKPDTNGAETGKEMAKEPKRRNRRKSTSAQVANGQQALSGQQSDDGKTYRRLPDNAVEMLRQEFDSGTCFPTRVYKETLAEKLGISYQQICSWFKNARHAAKIGMGHNSSPKMSRKKENATSELFGSGDGGMDEIEVTNGILVEKLDEVHLKLQQLKHTLEAIISTSETSNGNRHTGIPADGIPENGVVLPNGRRVVYVPVAEVIEKES</sequence>
<evidence type="ECO:0000256" key="11">
    <source>
        <dbReference type="PROSITE-ProRule" id="PRU00108"/>
    </source>
</evidence>
<evidence type="ECO:0000256" key="5">
    <source>
        <dbReference type="ARBA" id="ARBA00022833"/>
    </source>
</evidence>
<dbReference type="InterPro" id="IPR001356">
    <property type="entry name" value="HD"/>
</dbReference>
<dbReference type="PROSITE" id="PS01359">
    <property type="entry name" value="ZF_PHD_1"/>
    <property type="match status" value="1"/>
</dbReference>
<evidence type="ECO:0008006" key="19">
    <source>
        <dbReference type="Google" id="ProtNLM"/>
    </source>
</evidence>
<dbReference type="InterPro" id="IPR045876">
    <property type="entry name" value="PRHA-like_PHD-finger"/>
</dbReference>
<feature type="compositionally biased region" description="Polar residues" evidence="14">
    <location>
        <begin position="88"/>
        <end position="100"/>
    </location>
</feature>
<dbReference type="EMBL" id="KZ772752">
    <property type="protein sequence ID" value="PTQ34479.1"/>
    <property type="molecule type" value="Genomic_DNA"/>
</dbReference>
<dbReference type="InterPro" id="IPR009057">
    <property type="entry name" value="Homeodomain-like_sf"/>
</dbReference>
<dbReference type="GO" id="GO:0005634">
    <property type="term" value="C:nucleus"/>
    <property type="evidence" value="ECO:0000318"/>
    <property type="project" value="GO_Central"/>
</dbReference>
<protein>
    <recommendedName>
        <fullName evidence="19">PHD-type domain-containing protein</fullName>
    </recommendedName>
</protein>
<dbReference type="GO" id="GO:0003677">
    <property type="term" value="F:DNA binding"/>
    <property type="evidence" value="ECO:0000318"/>
    <property type="project" value="GO_Central"/>
</dbReference>
<feature type="DNA-binding region" description="Homeobox" evidence="11">
    <location>
        <begin position="633"/>
        <end position="693"/>
    </location>
</feature>
<keyword evidence="3" id="KW-0479">Metal-binding</keyword>
<evidence type="ECO:0000313" key="17">
    <source>
        <dbReference type="EMBL" id="PTQ34481.1"/>
    </source>
</evidence>
<keyword evidence="10 11" id="KW-0539">Nucleus</keyword>
<dbReference type="SUPFAM" id="SSF46689">
    <property type="entry name" value="Homeodomain-like"/>
    <property type="match status" value="1"/>
</dbReference>
<feature type="compositionally biased region" description="Low complexity" evidence="14">
    <location>
        <begin position="457"/>
        <end position="477"/>
    </location>
</feature>
<dbReference type="Gene3D" id="1.10.10.60">
    <property type="entry name" value="Homeodomain-like"/>
    <property type="match status" value="1"/>
</dbReference>
<gene>
    <name evidence="17" type="ORF">MARPO_0080s0093</name>
</gene>
<evidence type="ECO:0000256" key="9">
    <source>
        <dbReference type="ARBA" id="ARBA00023163"/>
    </source>
</evidence>
<comment type="similarity">
    <text evidence="2">Belongs to the PHD-associated homeobox family.</text>
</comment>
<keyword evidence="4 12" id="KW-0863">Zinc-finger</keyword>
<feature type="compositionally biased region" description="Low complexity" evidence="14">
    <location>
        <begin position="131"/>
        <end position="141"/>
    </location>
</feature>
<comment type="subcellular location">
    <subcellularLocation>
        <location evidence="1 11 13">Nucleus</location>
    </subcellularLocation>
</comment>
<dbReference type="PANTHER" id="PTHR12628">
    <property type="entry name" value="POLYCOMB-LIKE TRANSCRIPTION FACTOR"/>
    <property type="match status" value="1"/>
</dbReference>
<reference evidence="17" key="2">
    <citation type="submission" date="2017-12" db="EMBL/GenBank/DDBJ databases">
        <title>WGS assembly of Marchantia polymorpha.</title>
        <authorList>
            <person name="Bowman J.L."/>
            <person name="Kohchi T."/>
            <person name="Yamato K.T."/>
            <person name="Jenkins J."/>
            <person name="Shu S."/>
            <person name="Ishizaki K."/>
            <person name="Yamaoka S."/>
            <person name="Nishihama R."/>
            <person name="Nakamura Y."/>
            <person name="Berger F."/>
            <person name="Adam C."/>
            <person name="Aki S.S."/>
            <person name="Althoff F."/>
            <person name="Araki T."/>
            <person name="Arteaga-Vazquez M.A."/>
            <person name="Balasubrmanian S."/>
            <person name="Bauer D."/>
            <person name="Boehm C.R."/>
            <person name="Briginshaw L."/>
            <person name="Caballero-Perez J."/>
            <person name="Catarino B."/>
            <person name="Chen F."/>
            <person name="Chiyoda S."/>
            <person name="Chovatia M."/>
            <person name="Davies K.M."/>
            <person name="Delmans M."/>
            <person name="Demura T."/>
            <person name="Dierschke T."/>
            <person name="Dolan L."/>
            <person name="Dorantes-Acosta A.E."/>
            <person name="Eklund D.M."/>
            <person name="Florent S.N."/>
            <person name="Flores-Sandoval E."/>
            <person name="Fujiyama A."/>
            <person name="Fukuzawa H."/>
            <person name="Galik B."/>
            <person name="Grimanelli D."/>
            <person name="Grimwood J."/>
            <person name="Grossniklaus U."/>
            <person name="Hamada T."/>
            <person name="Haseloff J."/>
            <person name="Hetherington A.J."/>
            <person name="Higo A."/>
            <person name="Hirakawa Y."/>
            <person name="Hundley H.N."/>
            <person name="Ikeda Y."/>
            <person name="Inoue K."/>
            <person name="Inoue S."/>
            <person name="Ishida S."/>
            <person name="Jia Q."/>
            <person name="Kakita M."/>
            <person name="Kanazawa T."/>
            <person name="Kawai Y."/>
            <person name="Kawashima T."/>
            <person name="Kennedy M."/>
            <person name="Kinose K."/>
            <person name="Kinoshita T."/>
            <person name="Kohara Y."/>
            <person name="Koide E."/>
            <person name="Komatsu K."/>
            <person name="Kopischke S."/>
            <person name="Kubo M."/>
            <person name="Kyozuka J."/>
            <person name="Lagercrantz U."/>
            <person name="Lin S.S."/>
            <person name="Lindquist E."/>
            <person name="Lipzen A.M."/>
            <person name="Lu C."/>
            <person name="Luna E.D."/>
            <person name="Martienssen R.A."/>
            <person name="Minamino N."/>
            <person name="Mizutani M."/>
            <person name="Mizutani M."/>
            <person name="Mochizuki N."/>
            <person name="Monte I."/>
            <person name="Mosher R."/>
            <person name="Nagasaki H."/>
            <person name="Nakagami H."/>
            <person name="Naramoto S."/>
            <person name="Nishitani K."/>
            <person name="Ohtani M."/>
            <person name="Okamoto T."/>
            <person name="Okumura M."/>
            <person name="Phillips J."/>
            <person name="Pollak B."/>
            <person name="Reinders A."/>
            <person name="Roevekamp M."/>
            <person name="Sano R."/>
            <person name="Sawa S."/>
            <person name="Schmid M.W."/>
            <person name="Shirakawa M."/>
            <person name="Solano R."/>
            <person name="Spunde A."/>
            <person name="Suetsugu N."/>
            <person name="Sugano S."/>
            <person name="Sugiyama A."/>
            <person name="Sun R."/>
            <person name="Suzuki Y."/>
            <person name="Takenaka M."/>
            <person name="Takezawa D."/>
            <person name="Tomogane H."/>
            <person name="Tsuzuki M."/>
            <person name="Ueda T."/>
            <person name="Umeda M."/>
            <person name="Ward J.M."/>
            <person name="Watanabe Y."/>
            <person name="Yazaki K."/>
            <person name="Yokoyama R."/>
            <person name="Yoshitake Y."/>
            <person name="Yotsui I."/>
            <person name="Zachgo S."/>
            <person name="Schmutz J."/>
        </authorList>
    </citation>
    <scope>NUCLEOTIDE SEQUENCE [LARGE SCALE GENOMIC DNA]</scope>
    <source>
        <strain evidence="17">Tak-1</strain>
    </source>
</reference>
<dbReference type="Gramene" id="Mp4g02060.1">
    <property type="protein sequence ID" value="Mp4g02060.1.cds"/>
    <property type="gene ID" value="Mp4g02060"/>
</dbReference>
<evidence type="ECO:0000256" key="6">
    <source>
        <dbReference type="ARBA" id="ARBA00023015"/>
    </source>
</evidence>
<dbReference type="GO" id="GO:0008270">
    <property type="term" value="F:zinc ion binding"/>
    <property type="evidence" value="ECO:0007669"/>
    <property type="project" value="UniProtKB-KW"/>
</dbReference>
<feature type="compositionally biased region" description="Basic and acidic residues" evidence="14">
    <location>
        <begin position="432"/>
        <end position="444"/>
    </location>
</feature>
<dbReference type="Proteomes" id="UP000244005">
    <property type="component" value="Unassembled WGS sequence"/>
</dbReference>
<evidence type="ECO:0000259" key="15">
    <source>
        <dbReference type="PROSITE" id="PS50016"/>
    </source>
</evidence>
<dbReference type="Gene3D" id="3.30.40.10">
    <property type="entry name" value="Zinc/RING finger domain, C3HC4 (zinc finger)"/>
    <property type="match status" value="1"/>
</dbReference>
<evidence type="ECO:0000256" key="14">
    <source>
        <dbReference type="SAM" id="MobiDB-lite"/>
    </source>
</evidence>
<dbReference type="EMBL" id="KZ772752">
    <property type="protein sequence ID" value="PTQ34480.1"/>
    <property type="molecule type" value="Genomic_DNA"/>
</dbReference>
<accession>A0A2R6WKX6</accession>
<dbReference type="Pfam" id="PF00628">
    <property type="entry name" value="PHD"/>
    <property type="match status" value="1"/>
</dbReference>
<evidence type="ECO:0000256" key="12">
    <source>
        <dbReference type="PROSITE-ProRule" id="PRU00146"/>
    </source>
</evidence>
<name>A0A2R6WKX6_MARPO</name>
<feature type="compositionally biased region" description="Acidic residues" evidence="14">
    <location>
        <begin position="416"/>
        <end position="431"/>
    </location>
</feature>
<evidence type="ECO:0000256" key="8">
    <source>
        <dbReference type="ARBA" id="ARBA00023155"/>
    </source>
</evidence>
<dbReference type="PROSITE" id="PS50071">
    <property type="entry name" value="HOMEOBOX_2"/>
    <property type="match status" value="1"/>
</dbReference>
<evidence type="ECO:0000313" key="18">
    <source>
        <dbReference type="Proteomes" id="UP000244005"/>
    </source>
</evidence>
<reference evidence="18" key="1">
    <citation type="journal article" date="2017" name="Cell">
        <title>Insights into land plant evolution garnered from the Marchantia polymorpha genome.</title>
        <authorList>
            <person name="Bowman J.L."/>
            <person name="Kohchi T."/>
            <person name="Yamato K.T."/>
            <person name="Jenkins J."/>
            <person name="Shu S."/>
            <person name="Ishizaki K."/>
            <person name="Yamaoka S."/>
            <person name="Nishihama R."/>
            <person name="Nakamura Y."/>
            <person name="Berger F."/>
            <person name="Adam C."/>
            <person name="Aki S.S."/>
            <person name="Althoff F."/>
            <person name="Araki T."/>
            <person name="Arteaga-Vazquez M.A."/>
            <person name="Balasubrmanian S."/>
            <person name="Barry K."/>
            <person name="Bauer D."/>
            <person name="Boehm C.R."/>
            <person name="Briginshaw L."/>
            <person name="Caballero-Perez J."/>
            <person name="Catarino B."/>
            <person name="Chen F."/>
            <person name="Chiyoda S."/>
            <person name="Chovatia M."/>
            <person name="Davies K.M."/>
            <person name="Delmans M."/>
            <person name="Demura T."/>
            <person name="Dierschke T."/>
            <person name="Dolan L."/>
            <person name="Dorantes-Acosta A.E."/>
            <person name="Eklund D.M."/>
            <person name="Florent S.N."/>
            <person name="Flores-Sandoval E."/>
            <person name="Fujiyama A."/>
            <person name="Fukuzawa H."/>
            <person name="Galik B."/>
            <person name="Grimanelli D."/>
            <person name="Grimwood J."/>
            <person name="Grossniklaus U."/>
            <person name="Hamada T."/>
            <person name="Haseloff J."/>
            <person name="Hetherington A.J."/>
            <person name="Higo A."/>
            <person name="Hirakawa Y."/>
            <person name="Hundley H.N."/>
            <person name="Ikeda Y."/>
            <person name="Inoue K."/>
            <person name="Inoue S.I."/>
            <person name="Ishida S."/>
            <person name="Jia Q."/>
            <person name="Kakita M."/>
            <person name="Kanazawa T."/>
            <person name="Kawai Y."/>
            <person name="Kawashima T."/>
            <person name="Kennedy M."/>
            <person name="Kinose K."/>
            <person name="Kinoshita T."/>
            <person name="Kohara Y."/>
            <person name="Koide E."/>
            <person name="Komatsu K."/>
            <person name="Kopischke S."/>
            <person name="Kubo M."/>
            <person name="Kyozuka J."/>
            <person name="Lagercrantz U."/>
            <person name="Lin S.S."/>
            <person name="Lindquist E."/>
            <person name="Lipzen A.M."/>
            <person name="Lu C.W."/>
            <person name="De Luna E."/>
            <person name="Martienssen R.A."/>
            <person name="Minamino N."/>
            <person name="Mizutani M."/>
            <person name="Mizutani M."/>
            <person name="Mochizuki N."/>
            <person name="Monte I."/>
            <person name="Mosher R."/>
            <person name="Nagasaki H."/>
            <person name="Nakagami H."/>
            <person name="Naramoto S."/>
            <person name="Nishitani K."/>
            <person name="Ohtani M."/>
            <person name="Okamoto T."/>
            <person name="Okumura M."/>
            <person name="Phillips J."/>
            <person name="Pollak B."/>
            <person name="Reinders A."/>
            <person name="Rovekamp M."/>
            <person name="Sano R."/>
            <person name="Sawa S."/>
            <person name="Schmid M.W."/>
            <person name="Shirakawa M."/>
            <person name="Solano R."/>
            <person name="Spunde A."/>
            <person name="Suetsugu N."/>
            <person name="Sugano S."/>
            <person name="Sugiyama A."/>
            <person name="Sun R."/>
            <person name="Suzuki Y."/>
            <person name="Takenaka M."/>
            <person name="Takezawa D."/>
            <person name="Tomogane H."/>
            <person name="Tsuzuki M."/>
            <person name="Ueda T."/>
            <person name="Umeda M."/>
            <person name="Ward J.M."/>
            <person name="Watanabe Y."/>
            <person name="Yazaki K."/>
            <person name="Yokoyama R."/>
            <person name="Yoshitake Y."/>
            <person name="Yotsui I."/>
            <person name="Zachgo S."/>
            <person name="Schmutz J."/>
        </authorList>
    </citation>
    <scope>NUCLEOTIDE SEQUENCE [LARGE SCALE GENOMIC DNA]</scope>
    <source>
        <strain evidence="18">Tak-1</strain>
    </source>
</reference>